<reference evidence="2 3" key="1">
    <citation type="submission" date="2016-02" db="EMBL/GenBank/DDBJ databases">
        <title>Genome analysis of coral dinoflagellate symbionts highlights evolutionary adaptations to a symbiotic lifestyle.</title>
        <authorList>
            <person name="Aranda M."/>
            <person name="Li Y."/>
            <person name="Liew Y.J."/>
            <person name="Baumgarten S."/>
            <person name="Simakov O."/>
            <person name="Wilson M."/>
            <person name="Piel J."/>
            <person name="Ashoor H."/>
            <person name="Bougouffa S."/>
            <person name="Bajic V.B."/>
            <person name="Ryu T."/>
            <person name="Ravasi T."/>
            <person name="Bayer T."/>
            <person name="Micklem G."/>
            <person name="Kim H."/>
            <person name="Bhak J."/>
            <person name="Lajeunesse T.C."/>
            <person name="Voolstra C.R."/>
        </authorList>
    </citation>
    <scope>NUCLEOTIDE SEQUENCE [LARGE SCALE GENOMIC DNA]</scope>
    <source>
        <strain evidence="2 3">CCMP2467</strain>
    </source>
</reference>
<gene>
    <name evidence="2" type="ORF">AK812_SmicGene47927</name>
</gene>
<organism evidence="2 3">
    <name type="scientific">Symbiodinium microadriaticum</name>
    <name type="common">Dinoflagellate</name>
    <name type="synonym">Zooxanthella microadriatica</name>
    <dbReference type="NCBI Taxonomy" id="2951"/>
    <lineage>
        <taxon>Eukaryota</taxon>
        <taxon>Sar</taxon>
        <taxon>Alveolata</taxon>
        <taxon>Dinophyceae</taxon>
        <taxon>Suessiales</taxon>
        <taxon>Symbiodiniaceae</taxon>
        <taxon>Symbiodinium</taxon>
    </lineage>
</organism>
<name>A0A1Q9BQN4_SYMMI</name>
<evidence type="ECO:0000313" key="2">
    <source>
        <dbReference type="EMBL" id="OLP73013.1"/>
    </source>
</evidence>
<sequence>MASDCVPPDKGMARSTLDSMPNLMPAMPVIQAPLQSEPLDSSTFEEAAVKAQPPVSVSQFAQVAFSARRFQKPMETEEQQLHLLAVRFEVLLGHAYECSSLGRVIKGRPEAERVSLVSEALGGKSVSTLKKRLSSLTKLVGWCSGQGMSAFPLDSQVLIEYTGHLISTGARHSAFGSCLESCNFARHILGLDVVGEPLKHPLIQGRVRNVRFHRPPRKQARPFQVREVAFLEAFIQVRRRQGC</sequence>
<protein>
    <submittedName>
        <fullName evidence="2">Uncharacterized protein</fullName>
    </submittedName>
</protein>
<keyword evidence="3" id="KW-1185">Reference proteome</keyword>
<dbReference type="EMBL" id="LSRX01006672">
    <property type="protein sequence ID" value="OLP73013.1"/>
    <property type="molecule type" value="Genomic_DNA"/>
</dbReference>
<dbReference type="InterPro" id="IPR010998">
    <property type="entry name" value="Integrase_recombinase_N"/>
</dbReference>
<evidence type="ECO:0000313" key="3">
    <source>
        <dbReference type="Proteomes" id="UP000186817"/>
    </source>
</evidence>
<dbReference type="AlphaFoldDB" id="A0A1Q9BQN4"/>
<proteinExistence type="predicted"/>
<keyword evidence="1" id="KW-0238">DNA-binding</keyword>
<evidence type="ECO:0000256" key="1">
    <source>
        <dbReference type="ARBA" id="ARBA00023125"/>
    </source>
</evidence>
<comment type="caution">
    <text evidence="2">The sequence shown here is derived from an EMBL/GenBank/DDBJ whole genome shotgun (WGS) entry which is preliminary data.</text>
</comment>
<dbReference type="Gene3D" id="1.10.150.130">
    <property type="match status" value="1"/>
</dbReference>
<accession>A0A1Q9BQN4</accession>
<dbReference type="OrthoDB" id="477132at2759"/>
<dbReference type="Proteomes" id="UP000186817">
    <property type="component" value="Unassembled WGS sequence"/>
</dbReference>
<dbReference type="SUPFAM" id="SSF47823">
    <property type="entry name" value="lambda integrase-like, N-terminal domain"/>
    <property type="match status" value="1"/>
</dbReference>
<dbReference type="GO" id="GO:0003677">
    <property type="term" value="F:DNA binding"/>
    <property type="evidence" value="ECO:0007669"/>
    <property type="project" value="UniProtKB-KW"/>
</dbReference>